<name>A0A3D9CQZ7_9FLAO</name>
<dbReference type="GO" id="GO:0016758">
    <property type="term" value="F:hexosyltransferase activity"/>
    <property type="evidence" value="ECO:0007669"/>
    <property type="project" value="UniProtKB-ARBA"/>
</dbReference>
<dbReference type="Proteomes" id="UP000256326">
    <property type="component" value="Unassembled WGS sequence"/>
</dbReference>
<sequence>MKISVITTCYNREKTIASAIESTLSQDYANKELVVIDGASKDGSVKIINQYKNELAYFVSEKDSGMYNALNKGIQNCTGDIIGLLHSDDIFYNEKTLSKIAEAFEKTNADIIYANGQYVDEKDIENVKRIYKAKPFKKKYLKYGWIPLHTTIFAKKEVFENYGLYREDFQIASDYEISLRWFSNDLLKKEFLNDWIVKMRLGGKSTSMKQQKKKTDEDIRIIKEYGLLGYFTAFSKIARKLPQYILPKIKKYK</sequence>
<feature type="domain" description="Glycosyltransferase 2-like" evidence="1">
    <location>
        <begin position="4"/>
        <end position="148"/>
    </location>
</feature>
<dbReference type="InterPro" id="IPR029044">
    <property type="entry name" value="Nucleotide-diphossugar_trans"/>
</dbReference>
<keyword evidence="2" id="KW-0808">Transferase</keyword>
<gene>
    <name evidence="2" type="ORF">DRF58_14530</name>
</gene>
<dbReference type="Pfam" id="PF00535">
    <property type="entry name" value="Glycos_transf_2"/>
    <property type="match status" value="1"/>
</dbReference>
<evidence type="ECO:0000259" key="1">
    <source>
        <dbReference type="Pfam" id="PF00535"/>
    </source>
</evidence>
<protein>
    <submittedName>
        <fullName evidence="2">Glycosyltransferase</fullName>
    </submittedName>
</protein>
<dbReference type="PANTHER" id="PTHR22916">
    <property type="entry name" value="GLYCOSYLTRANSFERASE"/>
    <property type="match status" value="1"/>
</dbReference>
<accession>A0A3D9CQZ7</accession>
<evidence type="ECO:0000313" key="2">
    <source>
        <dbReference type="EMBL" id="REC68111.1"/>
    </source>
</evidence>
<dbReference type="CDD" id="cd06433">
    <property type="entry name" value="GT_2_WfgS_like"/>
    <property type="match status" value="1"/>
</dbReference>
<dbReference type="OrthoDB" id="9788101at2"/>
<keyword evidence="3" id="KW-1185">Reference proteome</keyword>
<dbReference type="Gene3D" id="3.90.550.10">
    <property type="entry name" value="Spore Coat Polysaccharide Biosynthesis Protein SpsA, Chain A"/>
    <property type="match status" value="1"/>
</dbReference>
<reference evidence="2 3" key="1">
    <citation type="journal article" date="2006" name="Int. J. Syst. Evol. Microbiol.">
        <title>Chryseobacterium hispanicum sp. nov., isolated from the drinking water distribution system of Sevilla, Spain.</title>
        <authorList>
            <person name="Gallego V."/>
            <person name="Garcia M.T."/>
            <person name="Ventosa A."/>
        </authorList>
    </citation>
    <scope>NUCLEOTIDE SEQUENCE [LARGE SCALE GENOMIC DNA]</scope>
    <source>
        <strain evidence="2 3">KCTC 22104</strain>
    </source>
</reference>
<proteinExistence type="predicted"/>
<dbReference type="PANTHER" id="PTHR22916:SF3">
    <property type="entry name" value="UDP-GLCNAC:BETAGAL BETA-1,3-N-ACETYLGLUCOSAMINYLTRANSFERASE-LIKE PROTEIN 1"/>
    <property type="match status" value="1"/>
</dbReference>
<dbReference type="InterPro" id="IPR001173">
    <property type="entry name" value="Glyco_trans_2-like"/>
</dbReference>
<dbReference type="EMBL" id="QNUG01000038">
    <property type="protein sequence ID" value="REC68111.1"/>
    <property type="molecule type" value="Genomic_DNA"/>
</dbReference>
<comment type="caution">
    <text evidence="2">The sequence shown here is derived from an EMBL/GenBank/DDBJ whole genome shotgun (WGS) entry which is preliminary data.</text>
</comment>
<organism evidence="2 3">
    <name type="scientific">Epilithonimonas hispanica</name>
    <dbReference type="NCBI Taxonomy" id="358687"/>
    <lineage>
        <taxon>Bacteria</taxon>
        <taxon>Pseudomonadati</taxon>
        <taxon>Bacteroidota</taxon>
        <taxon>Flavobacteriia</taxon>
        <taxon>Flavobacteriales</taxon>
        <taxon>Weeksellaceae</taxon>
        <taxon>Chryseobacterium group</taxon>
        <taxon>Epilithonimonas</taxon>
    </lineage>
</organism>
<dbReference type="SUPFAM" id="SSF53448">
    <property type="entry name" value="Nucleotide-diphospho-sugar transferases"/>
    <property type="match status" value="1"/>
</dbReference>
<dbReference type="AlphaFoldDB" id="A0A3D9CQZ7"/>
<evidence type="ECO:0000313" key="3">
    <source>
        <dbReference type="Proteomes" id="UP000256326"/>
    </source>
</evidence>
<dbReference type="RefSeq" id="WP_116036460.1">
    <property type="nucleotide sequence ID" value="NZ_JBHLVV010000139.1"/>
</dbReference>